<evidence type="ECO:0000313" key="7">
    <source>
        <dbReference type="EMBL" id="AUF82516.1"/>
    </source>
</evidence>
<organism evidence="7">
    <name type="scientific">Tetraselmis virus 1</name>
    <dbReference type="NCBI Taxonomy" id="2060617"/>
    <lineage>
        <taxon>Viruses</taxon>
        <taxon>Varidnaviria</taxon>
        <taxon>Bamfordvirae</taxon>
        <taxon>Nucleocytoviricota</taxon>
        <taxon>Megaviricetes</taxon>
        <taxon>Imitervirales</taxon>
        <taxon>Allomimiviridae</taxon>
        <taxon>Oceanusvirus</taxon>
        <taxon>Oceanusvirus kaneohense</taxon>
    </lineage>
</organism>
<proteinExistence type="predicted"/>
<keyword evidence="5" id="KW-0812">Transmembrane</keyword>
<dbReference type="InterPro" id="IPR001841">
    <property type="entry name" value="Znf_RING"/>
</dbReference>
<dbReference type="GO" id="GO:0061630">
    <property type="term" value="F:ubiquitin protein ligase activity"/>
    <property type="evidence" value="ECO:0007669"/>
    <property type="project" value="TreeGrafter"/>
</dbReference>
<evidence type="ECO:0000256" key="2">
    <source>
        <dbReference type="ARBA" id="ARBA00022771"/>
    </source>
</evidence>
<feature type="transmembrane region" description="Helical" evidence="5">
    <location>
        <begin position="130"/>
        <end position="153"/>
    </location>
</feature>
<dbReference type="SMART" id="SM00184">
    <property type="entry name" value="RING"/>
    <property type="match status" value="1"/>
</dbReference>
<keyword evidence="3" id="KW-0862">Zinc</keyword>
<keyword evidence="5" id="KW-1133">Transmembrane helix</keyword>
<protein>
    <submittedName>
        <fullName evidence="7">RING-finger domain-containing protein</fullName>
    </submittedName>
</protein>
<dbReference type="GO" id="GO:0016567">
    <property type="term" value="P:protein ubiquitination"/>
    <property type="evidence" value="ECO:0007669"/>
    <property type="project" value="TreeGrafter"/>
</dbReference>
<dbReference type="InterPro" id="IPR013083">
    <property type="entry name" value="Znf_RING/FYVE/PHD"/>
</dbReference>
<accession>A0A2P0VNM5</accession>
<name>A0A2P0VNM5_9VIRU</name>
<evidence type="ECO:0000256" key="4">
    <source>
        <dbReference type="PROSITE-ProRule" id="PRU00175"/>
    </source>
</evidence>
<dbReference type="Pfam" id="PF13445">
    <property type="entry name" value="zf-RING_UBOX"/>
    <property type="match status" value="1"/>
</dbReference>
<evidence type="ECO:0000256" key="3">
    <source>
        <dbReference type="ARBA" id="ARBA00022833"/>
    </source>
</evidence>
<dbReference type="Proteomes" id="UP000244773">
    <property type="component" value="Segment"/>
</dbReference>
<keyword evidence="5" id="KW-0472">Membrane</keyword>
<sequence>MQRPNTSSNASLLLNVPKSDEFSVNVQSSNVEMDKDKDSFENIILEDSCPICLDPINSEPIAVLSCGHVFHQKCINSWDTKLYNSGQPFRCAMCLNEGSPPTGRSRMDLESIITVHPDQHVDAYNSSRNYYTVCYIITSVVFLSFFVLLTSWITTFTP</sequence>
<keyword evidence="2 4" id="KW-0863">Zinc-finger</keyword>
<keyword evidence="8" id="KW-1185">Reference proteome</keyword>
<gene>
    <name evidence="7" type="ORF">TetV_434</name>
</gene>
<dbReference type="GO" id="GO:0008270">
    <property type="term" value="F:zinc ion binding"/>
    <property type="evidence" value="ECO:0007669"/>
    <property type="project" value="UniProtKB-KW"/>
</dbReference>
<reference evidence="7" key="1">
    <citation type="journal article" date="2018" name="Virology">
        <title>A giant virus infecting green algae encodes key fermentation genes.</title>
        <authorList>
            <person name="Schvarcz C.R."/>
            <person name="Steward G.F."/>
        </authorList>
    </citation>
    <scope>NUCLEOTIDE SEQUENCE [LARGE SCALE GENOMIC DNA]</scope>
</reference>
<dbReference type="InterPro" id="IPR027370">
    <property type="entry name" value="Znf-RING_euk"/>
</dbReference>
<feature type="domain" description="RING-type" evidence="6">
    <location>
        <begin position="49"/>
        <end position="94"/>
    </location>
</feature>
<keyword evidence="1" id="KW-0479">Metal-binding</keyword>
<dbReference type="Gene3D" id="3.30.40.10">
    <property type="entry name" value="Zinc/RING finger domain, C3HC4 (zinc finger)"/>
    <property type="match status" value="1"/>
</dbReference>
<dbReference type="EMBL" id="KY322437">
    <property type="protein sequence ID" value="AUF82516.1"/>
    <property type="molecule type" value="Genomic_DNA"/>
</dbReference>
<evidence type="ECO:0000256" key="1">
    <source>
        <dbReference type="ARBA" id="ARBA00022723"/>
    </source>
</evidence>
<dbReference type="PROSITE" id="PS50089">
    <property type="entry name" value="ZF_RING_2"/>
    <property type="match status" value="1"/>
</dbReference>
<evidence type="ECO:0000313" key="8">
    <source>
        <dbReference type="Proteomes" id="UP000244773"/>
    </source>
</evidence>
<dbReference type="PANTHER" id="PTHR45969:SF69">
    <property type="entry name" value="FINGER DOMAIN PROTEIN, PUTATIVE (AFU_ORTHOLOGUE AFUA_3G12190)-RELATED"/>
    <property type="match status" value="1"/>
</dbReference>
<evidence type="ECO:0000256" key="5">
    <source>
        <dbReference type="SAM" id="Phobius"/>
    </source>
</evidence>
<dbReference type="PANTHER" id="PTHR45969">
    <property type="entry name" value="RING ZINC FINGER PROTEIN-RELATED"/>
    <property type="match status" value="1"/>
</dbReference>
<evidence type="ECO:0000259" key="6">
    <source>
        <dbReference type="PROSITE" id="PS50089"/>
    </source>
</evidence>
<dbReference type="SUPFAM" id="SSF57850">
    <property type="entry name" value="RING/U-box"/>
    <property type="match status" value="1"/>
</dbReference>